<organism evidence="1 2">
    <name type="scientific">Nelumbo nucifera</name>
    <name type="common">Sacred lotus</name>
    <dbReference type="NCBI Taxonomy" id="4432"/>
    <lineage>
        <taxon>Eukaryota</taxon>
        <taxon>Viridiplantae</taxon>
        <taxon>Streptophyta</taxon>
        <taxon>Embryophyta</taxon>
        <taxon>Tracheophyta</taxon>
        <taxon>Spermatophyta</taxon>
        <taxon>Magnoliopsida</taxon>
        <taxon>Proteales</taxon>
        <taxon>Nelumbonaceae</taxon>
        <taxon>Nelumbo</taxon>
    </lineage>
</organism>
<name>A0A822YV22_NELNU</name>
<reference evidence="1 2" key="1">
    <citation type="journal article" date="2020" name="Mol. Biol. Evol.">
        <title>Distinct Expression and Methylation Patterns for Genes with Different Fates following a Single Whole-Genome Duplication in Flowering Plants.</title>
        <authorList>
            <person name="Shi T."/>
            <person name="Rahmani R.S."/>
            <person name="Gugger P.F."/>
            <person name="Wang M."/>
            <person name="Li H."/>
            <person name="Zhang Y."/>
            <person name="Li Z."/>
            <person name="Wang Q."/>
            <person name="Van de Peer Y."/>
            <person name="Marchal K."/>
            <person name="Chen J."/>
        </authorList>
    </citation>
    <scope>NUCLEOTIDE SEQUENCE [LARGE SCALE GENOMIC DNA]</scope>
    <source>
        <tissue evidence="1">Leaf</tissue>
    </source>
</reference>
<evidence type="ECO:0000313" key="1">
    <source>
        <dbReference type="EMBL" id="DAD34945.1"/>
    </source>
</evidence>
<evidence type="ECO:0000313" key="2">
    <source>
        <dbReference type="Proteomes" id="UP000607653"/>
    </source>
</evidence>
<keyword evidence="2" id="KW-1185">Reference proteome</keyword>
<dbReference type="Proteomes" id="UP000607653">
    <property type="component" value="Unassembled WGS sequence"/>
</dbReference>
<gene>
    <name evidence="1" type="ORF">HUJ06_005585</name>
</gene>
<dbReference type="EMBL" id="DUZY01000004">
    <property type="protein sequence ID" value="DAD34945.1"/>
    <property type="molecule type" value="Genomic_DNA"/>
</dbReference>
<dbReference type="AlphaFoldDB" id="A0A822YV22"/>
<comment type="caution">
    <text evidence="1">The sequence shown here is derived from an EMBL/GenBank/DDBJ whole genome shotgun (WGS) entry which is preliminary data.</text>
</comment>
<accession>A0A822YV22</accession>
<protein>
    <submittedName>
        <fullName evidence="1">Uncharacterized protein</fullName>
    </submittedName>
</protein>
<proteinExistence type="predicted"/>
<sequence length="32" mass="3775">MVNLHFFADNQILDQDLMHCSSRLSDNLQKQL</sequence>